<sequence length="70" mass="7971">MNRLKTDGARINEELRETHAELWLRHQLRLAKRIADDVAGELADGPLVAAVFEQLCFRATSDEAQCHELQ</sequence>
<evidence type="ECO:0000313" key="2">
    <source>
        <dbReference type="Proteomes" id="UP000187251"/>
    </source>
</evidence>
<gene>
    <name evidence="1" type="ORF">BIZ92_15150</name>
</gene>
<reference evidence="1 2" key="1">
    <citation type="submission" date="2016-09" db="EMBL/GenBank/DDBJ databases">
        <title>Phylogenomics of Achromobacter.</title>
        <authorList>
            <person name="Jeukens J."/>
            <person name="Freschi L."/>
            <person name="Vincent A.T."/>
            <person name="Emond-Rheault J.-G."/>
            <person name="Kukavica-Ibrulj I."/>
            <person name="Charette S.J."/>
            <person name="Levesque R.C."/>
        </authorList>
    </citation>
    <scope>NUCLEOTIDE SEQUENCE [LARGE SCALE GENOMIC DNA]</scope>
    <source>
        <strain evidence="1 2">AUS488</strain>
    </source>
</reference>
<dbReference type="EMBL" id="MJMN01000046">
    <property type="protein sequence ID" value="OMG79332.1"/>
    <property type="molecule type" value="Genomic_DNA"/>
</dbReference>
<evidence type="ECO:0000313" key="1">
    <source>
        <dbReference type="EMBL" id="OMG79332.1"/>
    </source>
</evidence>
<dbReference type="AlphaFoldDB" id="A0A1R1JMQ5"/>
<organism evidence="1 2">
    <name type="scientific">Alcaligenes xylosoxydans xylosoxydans</name>
    <name type="common">Achromobacter xylosoxidans</name>
    <dbReference type="NCBI Taxonomy" id="85698"/>
    <lineage>
        <taxon>Bacteria</taxon>
        <taxon>Pseudomonadati</taxon>
        <taxon>Pseudomonadota</taxon>
        <taxon>Betaproteobacteria</taxon>
        <taxon>Burkholderiales</taxon>
        <taxon>Alcaligenaceae</taxon>
        <taxon>Achromobacter</taxon>
    </lineage>
</organism>
<accession>A0A1R1JMQ5</accession>
<protein>
    <submittedName>
        <fullName evidence="1">Uncharacterized protein</fullName>
    </submittedName>
</protein>
<comment type="caution">
    <text evidence="1">The sequence shown here is derived from an EMBL/GenBank/DDBJ whole genome shotgun (WGS) entry which is preliminary data.</text>
</comment>
<name>A0A1R1JMQ5_ALCXX</name>
<dbReference type="Proteomes" id="UP000187251">
    <property type="component" value="Unassembled WGS sequence"/>
</dbReference>
<proteinExistence type="predicted"/>